<evidence type="ECO:0000256" key="1">
    <source>
        <dbReference type="SAM" id="MobiDB-lite"/>
    </source>
</evidence>
<dbReference type="PANTHER" id="PTHR42852:SF17">
    <property type="entry name" value="THIOREDOXIN-LIKE PROTEIN HI_1115"/>
    <property type="match status" value="1"/>
</dbReference>
<evidence type="ECO:0000313" key="4">
    <source>
        <dbReference type="EMBL" id="SDJ56412.1"/>
    </source>
</evidence>
<dbReference type="SUPFAM" id="SSF52833">
    <property type="entry name" value="Thioredoxin-like"/>
    <property type="match status" value="1"/>
</dbReference>
<keyword evidence="4" id="KW-0413">Isomerase</keyword>
<dbReference type="Pfam" id="PF00578">
    <property type="entry name" value="AhpC-TSA"/>
    <property type="match status" value="1"/>
</dbReference>
<dbReference type="Gene3D" id="3.40.30.10">
    <property type="entry name" value="Glutaredoxin"/>
    <property type="match status" value="1"/>
</dbReference>
<dbReference type="GO" id="GO:0016209">
    <property type="term" value="F:antioxidant activity"/>
    <property type="evidence" value="ECO:0007669"/>
    <property type="project" value="InterPro"/>
</dbReference>
<dbReference type="EMBL" id="FNFF01000001">
    <property type="protein sequence ID" value="SDJ56412.1"/>
    <property type="molecule type" value="Genomic_DNA"/>
</dbReference>
<dbReference type="Proteomes" id="UP000199155">
    <property type="component" value="Unassembled WGS sequence"/>
</dbReference>
<dbReference type="InterPro" id="IPR000866">
    <property type="entry name" value="AhpC/TSA"/>
</dbReference>
<protein>
    <submittedName>
        <fullName evidence="4">Thiol-disulfide isomerase or thioredoxin</fullName>
    </submittedName>
</protein>
<evidence type="ECO:0000256" key="2">
    <source>
        <dbReference type="SAM" id="SignalP"/>
    </source>
</evidence>
<dbReference type="PANTHER" id="PTHR42852">
    <property type="entry name" value="THIOL:DISULFIDE INTERCHANGE PROTEIN DSBE"/>
    <property type="match status" value="1"/>
</dbReference>
<dbReference type="GO" id="GO:0016491">
    <property type="term" value="F:oxidoreductase activity"/>
    <property type="evidence" value="ECO:0007669"/>
    <property type="project" value="InterPro"/>
</dbReference>
<gene>
    <name evidence="4" type="ORF">SAMN05421806_1011021</name>
</gene>
<feature type="region of interest" description="Disordered" evidence="1">
    <location>
        <begin position="23"/>
        <end position="60"/>
    </location>
</feature>
<dbReference type="PROSITE" id="PS51352">
    <property type="entry name" value="THIOREDOXIN_2"/>
    <property type="match status" value="1"/>
</dbReference>
<evidence type="ECO:0000313" key="5">
    <source>
        <dbReference type="Proteomes" id="UP000199155"/>
    </source>
</evidence>
<dbReference type="GO" id="GO:0016853">
    <property type="term" value="F:isomerase activity"/>
    <property type="evidence" value="ECO:0007669"/>
    <property type="project" value="UniProtKB-KW"/>
</dbReference>
<keyword evidence="2" id="KW-0732">Signal</keyword>
<dbReference type="OrthoDB" id="9790194at2"/>
<feature type="signal peptide" evidence="2">
    <location>
        <begin position="1"/>
        <end position="19"/>
    </location>
</feature>
<proteinExistence type="predicted"/>
<dbReference type="PROSITE" id="PS51257">
    <property type="entry name" value="PROKAR_LIPOPROTEIN"/>
    <property type="match status" value="1"/>
</dbReference>
<organism evidence="4 5">
    <name type="scientific">Streptomyces indicus</name>
    <dbReference type="NCBI Taxonomy" id="417292"/>
    <lineage>
        <taxon>Bacteria</taxon>
        <taxon>Bacillati</taxon>
        <taxon>Actinomycetota</taxon>
        <taxon>Actinomycetes</taxon>
        <taxon>Kitasatosporales</taxon>
        <taxon>Streptomycetaceae</taxon>
        <taxon>Streptomyces</taxon>
    </lineage>
</organism>
<evidence type="ECO:0000259" key="3">
    <source>
        <dbReference type="PROSITE" id="PS51352"/>
    </source>
</evidence>
<name>A0A1G8URC8_9ACTN</name>
<reference evidence="4 5" key="1">
    <citation type="submission" date="2016-10" db="EMBL/GenBank/DDBJ databases">
        <authorList>
            <person name="de Groot N.N."/>
        </authorList>
    </citation>
    <scope>NUCLEOTIDE SEQUENCE [LARGE SCALE GENOMIC DNA]</scope>
    <source>
        <strain evidence="4 5">CGMCC 4.5727</strain>
    </source>
</reference>
<dbReference type="STRING" id="417292.SAMN05421806_1011021"/>
<feature type="chain" id="PRO_5039718962" evidence="2">
    <location>
        <begin position="20"/>
        <end position="193"/>
    </location>
</feature>
<dbReference type="InterPro" id="IPR050553">
    <property type="entry name" value="Thioredoxin_ResA/DsbE_sf"/>
</dbReference>
<dbReference type="InterPro" id="IPR036249">
    <property type="entry name" value="Thioredoxin-like_sf"/>
</dbReference>
<sequence>MRPRTAVPALLTAALLTAAATGCGTEEPPAAGTDKPAARASSTPAAPSTTPPSKGGAEVPEALRFTGTTVDGKEFDAATLAGKPVVLWFWAPWCPKCRAQAAETASVAADFAGKAHVLGVAGLDGNDAMREFVAGTGTGGFPHLSDGKGEIWRRFEVTEQSRYVILDGDGKQVYEGVLPAGKGLADKLTGLTG</sequence>
<accession>A0A1G8URC8</accession>
<dbReference type="RefSeq" id="WP_093607399.1">
    <property type="nucleotide sequence ID" value="NZ_FNFF01000001.1"/>
</dbReference>
<dbReference type="InterPro" id="IPR013766">
    <property type="entry name" value="Thioredoxin_domain"/>
</dbReference>
<keyword evidence="5" id="KW-1185">Reference proteome</keyword>
<feature type="compositionally biased region" description="Low complexity" evidence="1">
    <location>
        <begin position="38"/>
        <end position="53"/>
    </location>
</feature>
<feature type="domain" description="Thioredoxin" evidence="3">
    <location>
        <begin position="53"/>
        <end position="193"/>
    </location>
</feature>
<dbReference type="AlphaFoldDB" id="A0A1G8URC8"/>